<gene>
    <name evidence="2" type="ORF">AWW66_20385</name>
</gene>
<dbReference type="Proteomes" id="UP000070620">
    <property type="component" value="Unassembled WGS sequence"/>
</dbReference>
<feature type="non-terminal residue" evidence="2">
    <location>
        <position position="1"/>
    </location>
</feature>
<evidence type="ECO:0008006" key="4">
    <source>
        <dbReference type="Google" id="ProtNLM"/>
    </source>
</evidence>
<evidence type="ECO:0000313" key="2">
    <source>
        <dbReference type="EMBL" id="KXK60171.1"/>
    </source>
</evidence>
<keyword evidence="3" id="KW-1185">Reference proteome</keyword>
<evidence type="ECO:0000313" key="3">
    <source>
        <dbReference type="Proteomes" id="UP000070620"/>
    </source>
</evidence>
<accession>A0A136PP66</accession>
<organism evidence="2 3">
    <name type="scientific">Micromonospora rosaria</name>
    <dbReference type="NCBI Taxonomy" id="47874"/>
    <lineage>
        <taxon>Bacteria</taxon>
        <taxon>Bacillati</taxon>
        <taxon>Actinomycetota</taxon>
        <taxon>Actinomycetes</taxon>
        <taxon>Micromonosporales</taxon>
        <taxon>Micromonosporaceae</taxon>
        <taxon>Micromonospora</taxon>
    </lineage>
</organism>
<reference evidence="2 3" key="1">
    <citation type="submission" date="2016-01" db="EMBL/GenBank/DDBJ databases">
        <title>Whole genome sequence and analysis of Micromonospora rosaria DSM 803, which can produce antibacterial substance rosamicin.</title>
        <authorList>
            <person name="Yang H."/>
            <person name="He X."/>
            <person name="Zhu D."/>
        </authorList>
    </citation>
    <scope>NUCLEOTIDE SEQUENCE [LARGE SCALE GENOMIC DNA]</scope>
    <source>
        <strain evidence="2 3">DSM 803</strain>
    </source>
</reference>
<sequence>PLLQRAGQSAGAAGVPLPTLRRAVPTAADGAAPTVGAAPSPPPTATGRAGATTPPGAAAQRAGPGRWGGGAQATATVQRSAAGGDAGHPATTATARTTPARAGASVQRVAGASRGPVQRRAVDGAGESAADTDVEALIKGFDRRHLDALAHRLVEPISRLVRADLRASRERSGRWRDGAR</sequence>
<feature type="region of interest" description="Disordered" evidence="1">
    <location>
        <begin position="24"/>
        <end position="129"/>
    </location>
</feature>
<proteinExistence type="predicted"/>
<evidence type="ECO:0000256" key="1">
    <source>
        <dbReference type="SAM" id="MobiDB-lite"/>
    </source>
</evidence>
<protein>
    <recommendedName>
        <fullName evidence="4">Syndecan 1</fullName>
    </recommendedName>
</protein>
<name>A0A136PP66_9ACTN</name>
<feature type="compositionally biased region" description="Low complexity" evidence="1">
    <location>
        <begin position="87"/>
        <end position="104"/>
    </location>
</feature>
<feature type="compositionally biased region" description="Low complexity" evidence="1">
    <location>
        <begin position="45"/>
        <end position="64"/>
    </location>
</feature>
<dbReference type="AlphaFoldDB" id="A0A136PP66"/>
<dbReference type="EMBL" id="LRQV01000081">
    <property type="protein sequence ID" value="KXK60171.1"/>
    <property type="molecule type" value="Genomic_DNA"/>
</dbReference>
<comment type="caution">
    <text evidence="2">The sequence shown here is derived from an EMBL/GenBank/DDBJ whole genome shotgun (WGS) entry which is preliminary data.</text>
</comment>
<feature type="compositionally biased region" description="Low complexity" evidence="1">
    <location>
        <begin position="24"/>
        <end position="38"/>
    </location>
</feature>